<evidence type="ECO:0000256" key="20">
    <source>
        <dbReference type="SAM" id="MobiDB-lite"/>
    </source>
</evidence>
<evidence type="ECO:0000256" key="18">
    <source>
        <dbReference type="ARBA" id="ARBA00047915"/>
    </source>
</evidence>
<dbReference type="Pfam" id="PF17811">
    <property type="entry name" value="JHD"/>
    <property type="match status" value="1"/>
</dbReference>
<evidence type="ECO:0000256" key="6">
    <source>
        <dbReference type="ARBA" id="ARBA00015153"/>
    </source>
</evidence>
<keyword evidence="7" id="KW-0479">Metal-binding</keyword>
<dbReference type="InterPro" id="IPR019786">
    <property type="entry name" value="Zinc_finger_PHD-type_CS"/>
</dbReference>
<dbReference type="InterPro" id="IPR003347">
    <property type="entry name" value="JmjC_dom"/>
</dbReference>
<keyword evidence="13" id="KW-0408">Iron</keyword>
<evidence type="ECO:0000256" key="11">
    <source>
        <dbReference type="ARBA" id="ARBA00022964"/>
    </source>
</evidence>
<name>A0A067M9Y5_BOTB1</name>
<evidence type="ECO:0000256" key="17">
    <source>
        <dbReference type="ARBA" id="ARBA00031083"/>
    </source>
</evidence>
<keyword evidence="14" id="KW-0805">Transcription regulation</keyword>
<evidence type="ECO:0000256" key="15">
    <source>
        <dbReference type="ARBA" id="ARBA00023163"/>
    </source>
</evidence>
<feature type="region of interest" description="Disordered" evidence="20">
    <location>
        <begin position="497"/>
        <end position="553"/>
    </location>
</feature>
<dbReference type="Pfam" id="PF00628">
    <property type="entry name" value="PHD"/>
    <property type="match status" value="1"/>
</dbReference>
<keyword evidence="24" id="KW-1185">Reference proteome</keyword>
<feature type="compositionally biased region" description="Polar residues" evidence="20">
    <location>
        <begin position="19"/>
        <end position="37"/>
    </location>
</feature>
<dbReference type="GO" id="GO:0008270">
    <property type="term" value="F:zinc ion binding"/>
    <property type="evidence" value="ECO:0007669"/>
    <property type="project" value="UniProtKB-KW"/>
</dbReference>
<evidence type="ECO:0000256" key="9">
    <source>
        <dbReference type="ARBA" id="ARBA00022833"/>
    </source>
</evidence>
<evidence type="ECO:0000313" key="23">
    <source>
        <dbReference type="EMBL" id="KDQ12344.1"/>
    </source>
</evidence>
<evidence type="ECO:0000256" key="1">
    <source>
        <dbReference type="ARBA" id="ARBA00001954"/>
    </source>
</evidence>
<evidence type="ECO:0000256" key="19">
    <source>
        <dbReference type="PROSITE-ProRule" id="PRU00146"/>
    </source>
</evidence>
<dbReference type="Gene3D" id="2.60.120.650">
    <property type="entry name" value="Cupin"/>
    <property type="match status" value="1"/>
</dbReference>
<dbReference type="InterPro" id="IPR041070">
    <property type="entry name" value="JHD"/>
</dbReference>
<organism evidence="23 24">
    <name type="scientific">Botryobasidium botryosum (strain FD-172 SS1)</name>
    <dbReference type="NCBI Taxonomy" id="930990"/>
    <lineage>
        <taxon>Eukaryota</taxon>
        <taxon>Fungi</taxon>
        <taxon>Dikarya</taxon>
        <taxon>Basidiomycota</taxon>
        <taxon>Agaricomycotina</taxon>
        <taxon>Agaricomycetes</taxon>
        <taxon>Cantharellales</taxon>
        <taxon>Botryobasidiaceae</taxon>
        <taxon>Botryobasidium</taxon>
    </lineage>
</organism>
<dbReference type="InterPro" id="IPR050690">
    <property type="entry name" value="JHDM1_Histone_Demethylase"/>
</dbReference>
<dbReference type="SMART" id="SM00558">
    <property type="entry name" value="JmjC"/>
    <property type="match status" value="1"/>
</dbReference>
<feature type="region of interest" description="Disordered" evidence="20">
    <location>
        <begin position="637"/>
        <end position="703"/>
    </location>
</feature>
<dbReference type="InterPro" id="IPR013083">
    <property type="entry name" value="Znf_RING/FYVE/PHD"/>
</dbReference>
<dbReference type="CDD" id="cd15517">
    <property type="entry name" value="PHD_TCF19_like"/>
    <property type="match status" value="1"/>
</dbReference>
<evidence type="ECO:0000259" key="22">
    <source>
        <dbReference type="PROSITE" id="PS51184"/>
    </source>
</evidence>
<dbReference type="HOGENOM" id="CLU_003540_6_1_1"/>
<dbReference type="PROSITE" id="PS51184">
    <property type="entry name" value="JMJC"/>
    <property type="match status" value="1"/>
</dbReference>
<evidence type="ECO:0000256" key="4">
    <source>
        <dbReference type="ARBA" id="ARBA00008037"/>
    </source>
</evidence>
<dbReference type="STRING" id="930990.A0A067M9Y5"/>
<dbReference type="AlphaFoldDB" id="A0A067M9Y5"/>
<dbReference type="Gene3D" id="3.30.40.10">
    <property type="entry name" value="Zinc/RING finger domain, C3HC4 (zinc finger)"/>
    <property type="match status" value="1"/>
</dbReference>
<dbReference type="GO" id="GO:0005634">
    <property type="term" value="C:nucleus"/>
    <property type="evidence" value="ECO:0007669"/>
    <property type="project" value="UniProtKB-SubCell"/>
</dbReference>
<reference evidence="24" key="1">
    <citation type="journal article" date="2014" name="Proc. Natl. Acad. Sci. U.S.A.">
        <title>Extensive sampling of basidiomycete genomes demonstrates inadequacy of the white-rot/brown-rot paradigm for wood decay fungi.</title>
        <authorList>
            <person name="Riley R."/>
            <person name="Salamov A.A."/>
            <person name="Brown D.W."/>
            <person name="Nagy L.G."/>
            <person name="Floudas D."/>
            <person name="Held B.W."/>
            <person name="Levasseur A."/>
            <person name="Lombard V."/>
            <person name="Morin E."/>
            <person name="Otillar R."/>
            <person name="Lindquist E.A."/>
            <person name="Sun H."/>
            <person name="LaButti K.M."/>
            <person name="Schmutz J."/>
            <person name="Jabbour D."/>
            <person name="Luo H."/>
            <person name="Baker S.E."/>
            <person name="Pisabarro A.G."/>
            <person name="Walton J.D."/>
            <person name="Blanchette R.A."/>
            <person name="Henrissat B."/>
            <person name="Martin F."/>
            <person name="Cullen D."/>
            <person name="Hibbett D.S."/>
            <person name="Grigoriev I.V."/>
        </authorList>
    </citation>
    <scope>NUCLEOTIDE SEQUENCE [LARGE SCALE GENOMIC DNA]</scope>
    <source>
        <strain evidence="24">FD-172 SS1</strain>
    </source>
</reference>
<dbReference type="Proteomes" id="UP000027195">
    <property type="component" value="Unassembled WGS sequence"/>
</dbReference>
<dbReference type="PROSITE" id="PS01359">
    <property type="entry name" value="ZF_PHD_1"/>
    <property type="match status" value="1"/>
</dbReference>
<keyword evidence="16" id="KW-0539">Nucleus</keyword>
<dbReference type="OrthoDB" id="5876800at2759"/>
<dbReference type="InterPro" id="IPR001965">
    <property type="entry name" value="Znf_PHD"/>
</dbReference>
<keyword evidence="15" id="KW-0804">Transcription</keyword>
<evidence type="ECO:0000256" key="2">
    <source>
        <dbReference type="ARBA" id="ARBA00003909"/>
    </source>
</evidence>
<comment type="function">
    <text evidence="2">Histone demethylase that specifically demethylates 'Lys-36' of histone H3, thereby playing a central role in histone code.</text>
</comment>
<proteinExistence type="inferred from homology"/>
<dbReference type="InParanoid" id="A0A067M9Y5"/>
<comment type="subcellular location">
    <subcellularLocation>
        <location evidence="3">Nucleus</location>
    </subcellularLocation>
</comment>
<protein>
    <recommendedName>
        <fullName evidence="6">JmjC domain-containing histone demethylation protein 1</fullName>
        <ecNumber evidence="5">1.14.11.27</ecNumber>
    </recommendedName>
    <alternativeName>
        <fullName evidence="17">[Histone-H3]-lysine-36 demethylase 1</fullName>
    </alternativeName>
</protein>
<evidence type="ECO:0000256" key="13">
    <source>
        <dbReference type="ARBA" id="ARBA00023004"/>
    </source>
</evidence>
<comment type="cofactor">
    <cofactor evidence="1">
        <name>Fe(2+)</name>
        <dbReference type="ChEBI" id="CHEBI:29033"/>
    </cofactor>
</comment>
<dbReference type="InterPro" id="IPR019787">
    <property type="entry name" value="Znf_PHD-finger"/>
</dbReference>
<keyword evidence="10" id="KW-0156">Chromatin regulator</keyword>
<keyword evidence="8 19" id="KW-0863">Zinc-finger</keyword>
<dbReference type="PROSITE" id="PS50016">
    <property type="entry name" value="ZF_PHD_2"/>
    <property type="match status" value="1"/>
</dbReference>
<dbReference type="GO" id="GO:0140680">
    <property type="term" value="F:histone H3K36me/H3K36me2 demethylase activity"/>
    <property type="evidence" value="ECO:0007669"/>
    <property type="project" value="UniProtKB-EC"/>
</dbReference>
<feature type="domain" description="PHD-type" evidence="21">
    <location>
        <begin position="38"/>
        <end position="95"/>
    </location>
</feature>
<sequence>MPPRTRGSQKKSAKEEPNGEQSPNSTTQPDSRTTSPSLDVCPACSEEKGHLRAVGKKQLWVSCESCDTWFHWECVGQGGDLANIDKWYCDPCREANPNQVITYKPPARKSGRTTRKRDYANLHAGIDTDAATRWLQLIQTKKIKKDPFKRMLGSDVSISWLEHDETALLEPIVVEEPEGLGMKMPDKSLTVNDVAELVGPSTPLEVIDVATQSTSPGWTLESWAEYYGSAETSREKIRNVISLEISNTRLAEQVVPPRLVRELDWVEKVWPAARKSKGQYPQVQLYCLMSVAQCWTDWHVDFAGSSVYYHILRGSKIFYFIRPTPANLNAYEKWSGSELQSTTWLGDFADEVFKVELSAGNTMIIPTGWIHAVHTPVDTLVFGGNFLHSYNIGTQLRVRDIEIATRVPKKFRFPYFQRLCWYVCERYTRDLKAKEDFPMRVLEGLGTLADFLVSEARIIERGPESARKEIREQIPGEKVKDPSALAREFRWRVRMAAGQASDNESPSAGKSKREGSIASSQKDQGEGVSAKRKRIDGHETRQGPKFKGFLPRPWGDIQRRSVEDGAKSQCIVRPASDPNDSWLSAWVEGEEDLLADVERTSDEVVRVRKVDDDGSLVLERQVITRIQEVWRLKGRPEGALAETPAKLGEDNAAPALNGRGSTAPPPSDESMDGDPPPADANGVDHAVLKAEVSDVEMVGPEAE</sequence>
<feature type="domain" description="JmjC" evidence="22">
    <location>
        <begin position="245"/>
        <end position="403"/>
    </location>
</feature>
<evidence type="ECO:0000313" key="24">
    <source>
        <dbReference type="Proteomes" id="UP000027195"/>
    </source>
</evidence>
<evidence type="ECO:0000256" key="16">
    <source>
        <dbReference type="ARBA" id="ARBA00023242"/>
    </source>
</evidence>
<dbReference type="EC" id="1.14.11.27" evidence="5"/>
<feature type="region of interest" description="Disordered" evidence="20">
    <location>
        <begin position="1"/>
        <end position="39"/>
    </location>
</feature>
<dbReference type="Pfam" id="PF02373">
    <property type="entry name" value="JmjC"/>
    <property type="match status" value="1"/>
</dbReference>
<evidence type="ECO:0000256" key="12">
    <source>
        <dbReference type="ARBA" id="ARBA00023002"/>
    </source>
</evidence>
<dbReference type="EMBL" id="KL198051">
    <property type="protein sequence ID" value="KDQ12344.1"/>
    <property type="molecule type" value="Genomic_DNA"/>
</dbReference>
<dbReference type="SUPFAM" id="SSF57903">
    <property type="entry name" value="FYVE/PHD zinc finger"/>
    <property type="match status" value="1"/>
</dbReference>
<keyword evidence="12" id="KW-0560">Oxidoreductase</keyword>
<accession>A0A067M9Y5</accession>
<gene>
    <name evidence="23" type="ORF">BOTBODRAFT_34637</name>
</gene>
<evidence type="ECO:0000256" key="7">
    <source>
        <dbReference type="ARBA" id="ARBA00022723"/>
    </source>
</evidence>
<evidence type="ECO:0000256" key="8">
    <source>
        <dbReference type="ARBA" id="ARBA00022771"/>
    </source>
</evidence>
<keyword evidence="11" id="KW-0223">Dioxygenase</keyword>
<keyword evidence="9" id="KW-0862">Zinc</keyword>
<dbReference type="PANTHER" id="PTHR23123">
    <property type="entry name" value="PHD/F-BOX CONTAINING PROTEIN"/>
    <property type="match status" value="1"/>
</dbReference>
<evidence type="ECO:0000256" key="10">
    <source>
        <dbReference type="ARBA" id="ARBA00022853"/>
    </source>
</evidence>
<evidence type="ECO:0000256" key="14">
    <source>
        <dbReference type="ARBA" id="ARBA00023015"/>
    </source>
</evidence>
<dbReference type="SMART" id="SM00249">
    <property type="entry name" value="PHD"/>
    <property type="match status" value="1"/>
</dbReference>
<evidence type="ECO:0000259" key="21">
    <source>
        <dbReference type="PROSITE" id="PS50016"/>
    </source>
</evidence>
<comment type="catalytic activity">
    <reaction evidence="18">
        <text>N(6),N(6)-dimethyl-L-lysyl(36)-[histone H3] + 2 2-oxoglutarate + 2 O2 = L-lysyl(36)-[histone H3] + 2 formaldehyde + 2 succinate + 2 CO2</text>
        <dbReference type="Rhea" id="RHEA:42032"/>
        <dbReference type="Rhea" id="RHEA-COMP:9785"/>
        <dbReference type="Rhea" id="RHEA-COMP:9787"/>
        <dbReference type="ChEBI" id="CHEBI:15379"/>
        <dbReference type="ChEBI" id="CHEBI:16526"/>
        <dbReference type="ChEBI" id="CHEBI:16810"/>
        <dbReference type="ChEBI" id="CHEBI:16842"/>
        <dbReference type="ChEBI" id="CHEBI:29969"/>
        <dbReference type="ChEBI" id="CHEBI:30031"/>
        <dbReference type="ChEBI" id="CHEBI:61976"/>
        <dbReference type="EC" id="1.14.11.27"/>
    </reaction>
</comment>
<evidence type="ECO:0000256" key="5">
    <source>
        <dbReference type="ARBA" id="ARBA00013246"/>
    </source>
</evidence>
<evidence type="ECO:0000256" key="3">
    <source>
        <dbReference type="ARBA" id="ARBA00004123"/>
    </source>
</evidence>
<dbReference type="SUPFAM" id="SSF51197">
    <property type="entry name" value="Clavaminate synthase-like"/>
    <property type="match status" value="1"/>
</dbReference>
<dbReference type="InterPro" id="IPR011011">
    <property type="entry name" value="Znf_FYVE_PHD"/>
</dbReference>
<comment type="similarity">
    <text evidence="4">Belongs to the JHDM1 histone demethylase family.</text>
</comment>